<name>A0A087E6I4_9BIFI</name>
<dbReference type="Pfam" id="PF20789">
    <property type="entry name" value="4HBT_3C"/>
    <property type="match status" value="1"/>
</dbReference>
<feature type="domain" description="Acyl-CoA thioesterase-like N-terminal HotDog" evidence="3">
    <location>
        <begin position="39"/>
        <end position="118"/>
    </location>
</feature>
<dbReference type="InterPro" id="IPR042171">
    <property type="entry name" value="Acyl-CoA_hotdog"/>
</dbReference>
<organism evidence="5 6">
    <name type="scientific">Bifidobacterium thermacidophilum subsp. thermacidophilum</name>
    <dbReference type="NCBI Taxonomy" id="79262"/>
    <lineage>
        <taxon>Bacteria</taxon>
        <taxon>Bacillati</taxon>
        <taxon>Actinomycetota</taxon>
        <taxon>Actinomycetes</taxon>
        <taxon>Bifidobacteriales</taxon>
        <taxon>Bifidobacteriaceae</taxon>
        <taxon>Bifidobacterium</taxon>
    </lineage>
</organism>
<dbReference type="OrthoDB" id="9781019at2"/>
<evidence type="ECO:0000259" key="3">
    <source>
        <dbReference type="Pfam" id="PF13622"/>
    </source>
</evidence>
<dbReference type="Gene3D" id="2.40.160.210">
    <property type="entry name" value="Acyl-CoA thioesterase, double hotdog domain"/>
    <property type="match status" value="1"/>
</dbReference>
<dbReference type="PANTHER" id="PTHR11066:SF34">
    <property type="entry name" value="ACYL-COENZYME A THIOESTERASE 8"/>
    <property type="match status" value="1"/>
</dbReference>
<gene>
    <name evidence="5" type="ORF">THER5_0844</name>
</gene>
<dbReference type="InterPro" id="IPR003703">
    <property type="entry name" value="Acyl_CoA_thio"/>
</dbReference>
<dbReference type="InterPro" id="IPR029069">
    <property type="entry name" value="HotDog_dom_sf"/>
</dbReference>
<evidence type="ECO:0000259" key="4">
    <source>
        <dbReference type="Pfam" id="PF20789"/>
    </source>
</evidence>
<reference evidence="5 6" key="1">
    <citation type="submission" date="2014-03" db="EMBL/GenBank/DDBJ databases">
        <title>Genomics of Bifidobacteria.</title>
        <authorList>
            <person name="Ventura M."/>
            <person name="Milani C."/>
            <person name="Lugli G.A."/>
        </authorList>
    </citation>
    <scope>NUCLEOTIDE SEQUENCE [LARGE SCALE GENOMIC DNA]</scope>
    <source>
        <strain evidence="5 6">LMG 21395</strain>
    </source>
</reference>
<dbReference type="GO" id="GO:0009062">
    <property type="term" value="P:fatty acid catabolic process"/>
    <property type="evidence" value="ECO:0007669"/>
    <property type="project" value="TreeGrafter"/>
</dbReference>
<proteinExistence type="inferred from homology"/>
<dbReference type="AlphaFoldDB" id="A0A087E6I4"/>
<comment type="caution">
    <text evidence="5">The sequence shown here is derived from an EMBL/GenBank/DDBJ whole genome shotgun (WGS) entry which is preliminary data.</text>
</comment>
<evidence type="ECO:0000256" key="1">
    <source>
        <dbReference type="ARBA" id="ARBA00006538"/>
    </source>
</evidence>
<dbReference type="PANTHER" id="PTHR11066">
    <property type="entry name" value="ACYL-COA THIOESTERASE"/>
    <property type="match status" value="1"/>
</dbReference>
<sequence>MTHDESMTPLKHLVKVLQLGTPSPHRDHTYINGESLYFPTGRVYGGQVIAQSVIAAAKTVPGGRLPHSIHGYFIAAGDIHQDVLFDVETLRDGHSFSSRRVNVTQAQGPILTAIASFQETGQRGVEFADPMPADVPGPEGLTSAKQLMEPYAEKSPFADFYASKSPFDIRHVTPTIMLGADHKSANRDSGRQMVWMKADGTADVPQVMHRAMLALGCDQIMMEPVLRRAGLSISTPGISYASIDHSMWWYRDIDINQWHLYVQDTPTAAHGRGLALAKVYSRDGELVAVMAQEAIIRVPDKTLETLQSGSQTSNTPA</sequence>
<dbReference type="GO" id="GO:0005829">
    <property type="term" value="C:cytosol"/>
    <property type="evidence" value="ECO:0007669"/>
    <property type="project" value="TreeGrafter"/>
</dbReference>
<evidence type="ECO:0000256" key="2">
    <source>
        <dbReference type="ARBA" id="ARBA00022801"/>
    </source>
</evidence>
<dbReference type="CDD" id="cd03444">
    <property type="entry name" value="Thioesterase_II_repeat1"/>
    <property type="match status" value="1"/>
</dbReference>
<dbReference type="GO" id="GO:0047617">
    <property type="term" value="F:fatty acyl-CoA hydrolase activity"/>
    <property type="evidence" value="ECO:0007669"/>
    <property type="project" value="InterPro"/>
</dbReference>
<dbReference type="InterPro" id="IPR049450">
    <property type="entry name" value="ACOT8-like_C"/>
</dbReference>
<dbReference type="Pfam" id="PF13622">
    <property type="entry name" value="4HBT_3"/>
    <property type="match status" value="1"/>
</dbReference>
<dbReference type="RefSeq" id="WP_029575903.1">
    <property type="nucleotide sequence ID" value="NZ_JGZT01000005.1"/>
</dbReference>
<evidence type="ECO:0000313" key="6">
    <source>
        <dbReference type="Proteomes" id="UP000029003"/>
    </source>
</evidence>
<dbReference type="CDD" id="cd03445">
    <property type="entry name" value="Thioesterase_II_repeat2"/>
    <property type="match status" value="1"/>
</dbReference>
<protein>
    <submittedName>
        <fullName evidence="5">Acyl-CoA thioesterase</fullName>
        <ecNumber evidence="5">3.1.2.27</ecNumber>
    </submittedName>
</protein>
<dbReference type="Proteomes" id="UP000029003">
    <property type="component" value="Unassembled WGS sequence"/>
</dbReference>
<dbReference type="GO" id="GO:0033882">
    <property type="term" value="F:choloyl-CoA hydrolase activity"/>
    <property type="evidence" value="ECO:0007669"/>
    <property type="project" value="UniProtKB-EC"/>
</dbReference>
<dbReference type="EC" id="3.1.2.27" evidence="5"/>
<dbReference type="EMBL" id="JGZT01000005">
    <property type="protein sequence ID" value="KFJ03385.1"/>
    <property type="molecule type" value="Genomic_DNA"/>
</dbReference>
<feature type="domain" description="Acyl-CoA thioesterase-like C-terminal" evidence="4">
    <location>
        <begin position="182"/>
        <end position="296"/>
    </location>
</feature>
<comment type="similarity">
    <text evidence="1">Belongs to the C/M/P thioester hydrolase family.</text>
</comment>
<keyword evidence="2 5" id="KW-0378">Hydrolase</keyword>
<dbReference type="SUPFAM" id="SSF54637">
    <property type="entry name" value="Thioesterase/thiol ester dehydrase-isomerase"/>
    <property type="match status" value="2"/>
</dbReference>
<dbReference type="InterPro" id="IPR049449">
    <property type="entry name" value="TesB_ACOT8-like_N"/>
</dbReference>
<evidence type="ECO:0000313" key="5">
    <source>
        <dbReference type="EMBL" id="KFJ03385.1"/>
    </source>
</evidence>
<dbReference type="GO" id="GO:0006637">
    <property type="term" value="P:acyl-CoA metabolic process"/>
    <property type="evidence" value="ECO:0007669"/>
    <property type="project" value="InterPro"/>
</dbReference>
<accession>A0A087E6I4</accession>